<keyword evidence="1" id="KW-0472">Membrane</keyword>
<comment type="caution">
    <text evidence="2">The sequence shown here is derived from an EMBL/GenBank/DDBJ whole genome shotgun (WGS) entry which is preliminary data.</text>
</comment>
<feature type="transmembrane region" description="Helical" evidence="1">
    <location>
        <begin position="97"/>
        <end position="118"/>
    </location>
</feature>
<keyword evidence="1" id="KW-0812">Transmembrane</keyword>
<organism evidence="2 3">
    <name type="scientific">Nonomuraea marmarensis</name>
    <dbReference type="NCBI Taxonomy" id="3351344"/>
    <lineage>
        <taxon>Bacteria</taxon>
        <taxon>Bacillati</taxon>
        <taxon>Actinomycetota</taxon>
        <taxon>Actinomycetes</taxon>
        <taxon>Streptosporangiales</taxon>
        <taxon>Streptosporangiaceae</taxon>
        <taxon>Nonomuraea</taxon>
    </lineage>
</organism>
<evidence type="ECO:0000313" key="3">
    <source>
        <dbReference type="Proteomes" id="UP001603978"/>
    </source>
</evidence>
<sequence length="121" mass="12028">MTEGWVLLGWGTVVFGVLDLALFAYPLAVPALWPALVLIVLAGVPAAGAMAGFTTLAQTVTGDDRRGSVIGLLASAQAATALLGMALAGVLGGIAGIVPTLCLHAGGLVAAGLLVLTWRHS</sequence>
<name>A0ABW7AKY6_9ACTN</name>
<dbReference type="InterPro" id="IPR036259">
    <property type="entry name" value="MFS_trans_sf"/>
</dbReference>
<feature type="transmembrane region" description="Helical" evidence="1">
    <location>
        <begin position="69"/>
        <end position="91"/>
    </location>
</feature>
<keyword evidence="1" id="KW-1133">Transmembrane helix</keyword>
<evidence type="ECO:0008006" key="4">
    <source>
        <dbReference type="Google" id="ProtNLM"/>
    </source>
</evidence>
<accession>A0ABW7AKY6</accession>
<proteinExistence type="predicted"/>
<dbReference type="RefSeq" id="WP_393169967.1">
    <property type="nucleotide sequence ID" value="NZ_JBICRM010000017.1"/>
</dbReference>
<protein>
    <recommendedName>
        <fullName evidence="4">Major facilitator superfamily (MFS) profile domain-containing protein</fullName>
    </recommendedName>
</protein>
<dbReference type="EMBL" id="JBICRM010000017">
    <property type="protein sequence ID" value="MFG1706793.1"/>
    <property type="molecule type" value="Genomic_DNA"/>
</dbReference>
<evidence type="ECO:0000256" key="1">
    <source>
        <dbReference type="SAM" id="Phobius"/>
    </source>
</evidence>
<keyword evidence="3" id="KW-1185">Reference proteome</keyword>
<feature type="transmembrane region" description="Helical" evidence="1">
    <location>
        <begin position="31"/>
        <end position="57"/>
    </location>
</feature>
<dbReference type="Proteomes" id="UP001603978">
    <property type="component" value="Unassembled WGS sequence"/>
</dbReference>
<gene>
    <name evidence="2" type="ORF">ACFLIM_26745</name>
</gene>
<feature type="transmembrane region" description="Helical" evidence="1">
    <location>
        <begin position="7"/>
        <end position="25"/>
    </location>
</feature>
<evidence type="ECO:0000313" key="2">
    <source>
        <dbReference type="EMBL" id="MFG1706793.1"/>
    </source>
</evidence>
<dbReference type="SUPFAM" id="SSF103473">
    <property type="entry name" value="MFS general substrate transporter"/>
    <property type="match status" value="1"/>
</dbReference>
<dbReference type="Gene3D" id="1.20.1250.20">
    <property type="entry name" value="MFS general substrate transporter like domains"/>
    <property type="match status" value="1"/>
</dbReference>
<reference evidence="2 3" key="1">
    <citation type="submission" date="2024-10" db="EMBL/GenBank/DDBJ databases">
        <authorList>
            <person name="Topkara A.R."/>
            <person name="Saygin H."/>
        </authorList>
    </citation>
    <scope>NUCLEOTIDE SEQUENCE [LARGE SCALE GENOMIC DNA]</scope>
    <source>
        <strain evidence="2 3">M3C6</strain>
    </source>
</reference>